<dbReference type="OrthoDB" id="958143at2"/>
<dbReference type="AlphaFoldDB" id="A0A437PXC8"/>
<proteinExistence type="predicted"/>
<keyword evidence="1" id="KW-0175">Coiled coil</keyword>
<feature type="chain" id="PRO_5019366675" evidence="2">
    <location>
        <begin position="20"/>
        <end position="223"/>
    </location>
</feature>
<evidence type="ECO:0000256" key="2">
    <source>
        <dbReference type="SAM" id="SignalP"/>
    </source>
</evidence>
<keyword evidence="4" id="KW-1185">Reference proteome</keyword>
<sequence length="223" mass="25386">MKKVAIILFLMVLSQFSFAQVYSGIAEIESAKREGFYLYTGGDANDLEESWKSYLKEYGAVEKGRNGAILASNSKIPGIEKKGFTISSKIFTEGNKNKLFVSIGYSTEEFIKSGHSDYRAASNWLEDFAKHFGLEENVRSEQSKLNEVLVQKNKIIKNGERLVRELDANARQTEMLTKKLEEEKIKKEKIITNQEQNKLDLKTIEESVLQQTKNLETAKSKIK</sequence>
<comment type="caution">
    <text evidence="3">The sequence shown here is derived from an EMBL/GenBank/DDBJ whole genome shotgun (WGS) entry which is preliminary data.</text>
</comment>
<reference evidence="3 4" key="1">
    <citation type="submission" date="2019-01" db="EMBL/GenBank/DDBJ databases">
        <authorList>
            <person name="Chen W.-M."/>
        </authorList>
    </citation>
    <scope>NUCLEOTIDE SEQUENCE [LARGE SCALE GENOMIC DNA]</scope>
    <source>
        <strain evidence="3 4">FSY-15</strain>
    </source>
</reference>
<organism evidence="3 4">
    <name type="scientific">Sandaracinomonas limnophila</name>
    <dbReference type="NCBI Taxonomy" id="1862386"/>
    <lineage>
        <taxon>Bacteria</taxon>
        <taxon>Pseudomonadati</taxon>
        <taxon>Bacteroidota</taxon>
        <taxon>Cytophagia</taxon>
        <taxon>Cytophagales</taxon>
        <taxon>Flectobacillaceae</taxon>
        <taxon>Sandaracinomonas</taxon>
    </lineage>
</organism>
<protein>
    <submittedName>
        <fullName evidence="3">Uncharacterized protein</fullName>
    </submittedName>
</protein>
<keyword evidence="2" id="KW-0732">Signal</keyword>
<dbReference type="Proteomes" id="UP000282832">
    <property type="component" value="Unassembled WGS sequence"/>
</dbReference>
<evidence type="ECO:0000256" key="1">
    <source>
        <dbReference type="SAM" id="Coils"/>
    </source>
</evidence>
<gene>
    <name evidence="3" type="ORF">EOJ36_02710</name>
</gene>
<accession>A0A437PXC8</accession>
<dbReference type="EMBL" id="SACY01000001">
    <property type="protein sequence ID" value="RVU26926.1"/>
    <property type="molecule type" value="Genomic_DNA"/>
</dbReference>
<dbReference type="RefSeq" id="WP_127802477.1">
    <property type="nucleotide sequence ID" value="NZ_SACY01000001.1"/>
</dbReference>
<feature type="signal peptide" evidence="2">
    <location>
        <begin position="1"/>
        <end position="19"/>
    </location>
</feature>
<name>A0A437PXC8_9BACT</name>
<evidence type="ECO:0000313" key="4">
    <source>
        <dbReference type="Proteomes" id="UP000282832"/>
    </source>
</evidence>
<evidence type="ECO:0000313" key="3">
    <source>
        <dbReference type="EMBL" id="RVU26926.1"/>
    </source>
</evidence>
<feature type="coiled-coil region" evidence="1">
    <location>
        <begin position="163"/>
        <end position="221"/>
    </location>
</feature>